<feature type="compositionally biased region" description="Polar residues" evidence="1">
    <location>
        <begin position="10"/>
        <end position="22"/>
    </location>
</feature>
<organism evidence="2">
    <name type="scientific">Tanacetum cinerariifolium</name>
    <name type="common">Dalmatian daisy</name>
    <name type="synonym">Chrysanthemum cinerariifolium</name>
    <dbReference type="NCBI Taxonomy" id="118510"/>
    <lineage>
        <taxon>Eukaryota</taxon>
        <taxon>Viridiplantae</taxon>
        <taxon>Streptophyta</taxon>
        <taxon>Embryophyta</taxon>
        <taxon>Tracheophyta</taxon>
        <taxon>Spermatophyta</taxon>
        <taxon>Magnoliopsida</taxon>
        <taxon>eudicotyledons</taxon>
        <taxon>Gunneridae</taxon>
        <taxon>Pentapetalae</taxon>
        <taxon>asterids</taxon>
        <taxon>campanulids</taxon>
        <taxon>Asterales</taxon>
        <taxon>Asteraceae</taxon>
        <taxon>Asteroideae</taxon>
        <taxon>Anthemideae</taxon>
        <taxon>Anthemidinae</taxon>
        <taxon>Tanacetum</taxon>
    </lineage>
</organism>
<protein>
    <submittedName>
        <fullName evidence="2">Uncharacterized protein</fullName>
    </submittedName>
</protein>
<dbReference type="AlphaFoldDB" id="A0A6L2JE67"/>
<feature type="region of interest" description="Disordered" evidence="1">
    <location>
        <begin position="39"/>
        <end position="65"/>
    </location>
</feature>
<gene>
    <name evidence="2" type="ORF">Tci_006855</name>
</gene>
<feature type="compositionally biased region" description="Acidic residues" evidence="1">
    <location>
        <begin position="155"/>
        <end position="175"/>
    </location>
</feature>
<proteinExistence type="predicted"/>
<accession>A0A6L2JE67</accession>
<sequence>MSNPPYVDSETITQADKAQSSRVPVPLLDDPYVVVRQAQLVDTNTESDPKEAPSEAEESQPLSSRVPLMSEEFEASEPLGLFHPILQFHRIPPHHSRIKEATALSSSSFRKRYRFSYETPSPSSSPTLLARKRYRERESQGLDNECQGLDNECQGLDEEGQGLEDEGPDVEEEDEATHKGQLLAVLVVDTAASKPLGLGYGATRCHVLDSTKEITPSMCEVGQSSRVYIDIPTYEPSDAPVQTSPSLEWSLGSLPVSPSSPIHLDALPPALFEGYNRDLKELYTRSGAVRDEIFSQRYSVGIKSLHEVDVQYENFAASSKEVIKQTYERLHGEVIPQEEINQKFLRSLSQEWTMHTIVWRNKLLSLDDLFNNLKAYELESHGVVCLDLCLGGFR</sequence>
<comment type="caution">
    <text evidence="2">The sequence shown here is derived from an EMBL/GenBank/DDBJ whole genome shotgun (WGS) entry which is preliminary data.</text>
</comment>
<dbReference type="EMBL" id="BKCJ010000628">
    <property type="protein sequence ID" value="GEU34877.1"/>
    <property type="molecule type" value="Genomic_DNA"/>
</dbReference>
<feature type="region of interest" description="Disordered" evidence="1">
    <location>
        <begin position="1"/>
        <end position="26"/>
    </location>
</feature>
<feature type="non-terminal residue" evidence="2">
    <location>
        <position position="394"/>
    </location>
</feature>
<reference evidence="2" key="1">
    <citation type="journal article" date="2019" name="Sci. Rep.">
        <title>Draft genome of Tanacetum cinerariifolium, the natural source of mosquito coil.</title>
        <authorList>
            <person name="Yamashiro T."/>
            <person name="Shiraishi A."/>
            <person name="Satake H."/>
            <person name="Nakayama K."/>
        </authorList>
    </citation>
    <scope>NUCLEOTIDE SEQUENCE</scope>
</reference>
<evidence type="ECO:0000313" key="2">
    <source>
        <dbReference type="EMBL" id="GEU34877.1"/>
    </source>
</evidence>
<name>A0A6L2JE67_TANCI</name>
<evidence type="ECO:0000256" key="1">
    <source>
        <dbReference type="SAM" id="MobiDB-lite"/>
    </source>
</evidence>
<feature type="region of interest" description="Disordered" evidence="1">
    <location>
        <begin position="135"/>
        <end position="177"/>
    </location>
</feature>